<dbReference type="PANTHER" id="PTHR47131:SF1">
    <property type="entry name" value="CATION CHANNEL SPERM-ASSOCIATED PROTEIN 3"/>
    <property type="match status" value="1"/>
</dbReference>
<evidence type="ECO:0000313" key="7">
    <source>
        <dbReference type="EnsemblMetazoa" id="XP_019853642.1"/>
    </source>
</evidence>
<name>A0AAN0JA64_AMPQE</name>
<dbReference type="RefSeq" id="XP_019853642.1">
    <property type="nucleotide sequence ID" value="XM_019998083.1"/>
</dbReference>
<evidence type="ECO:0000259" key="6">
    <source>
        <dbReference type="Pfam" id="PF00520"/>
    </source>
</evidence>
<dbReference type="Proteomes" id="UP000007879">
    <property type="component" value="Unassembled WGS sequence"/>
</dbReference>
<dbReference type="KEGG" id="aqu:100634777"/>
<reference evidence="8" key="1">
    <citation type="journal article" date="2010" name="Nature">
        <title>The Amphimedon queenslandica genome and the evolution of animal complexity.</title>
        <authorList>
            <person name="Srivastava M."/>
            <person name="Simakov O."/>
            <person name="Chapman J."/>
            <person name="Fahey B."/>
            <person name="Gauthier M.E."/>
            <person name="Mitros T."/>
            <person name="Richards G.S."/>
            <person name="Conaco C."/>
            <person name="Dacre M."/>
            <person name="Hellsten U."/>
            <person name="Larroux C."/>
            <person name="Putnam N.H."/>
            <person name="Stanke M."/>
            <person name="Adamska M."/>
            <person name="Darling A."/>
            <person name="Degnan S.M."/>
            <person name="Oakley T.H."/>
            <person name="Plachetzki D.C."/>
            <person name="Zhai Y."/>
            <person name="Adamski M."/>
            <person name="Calcino A."/>
            <person name="Cummins S.F."/>
            <person name="Goodstein D.M."/>
            <person name="Harris C."/>
            <person name="Jackson D.J."/>
            <person name="Leys S.P."/>
            <person name="Shu S."/>
            <person name="Woodcroft B.J."/>
            <person name="Vervoort M."/>
            <person name="Kosik K.S."/>
            <person name="Manning G."/>
            <person name="Degnan B.M."/>
            <person name="Rokhsar D.S."/>
        </authorList>
    </citation>
    <scope>NUCLEOTIDE SEQUENCE [LARGE SCALE GENOMIC DNA]</scope>
</reference>
<protein>
    <recommendedName>
        <fullName evidence="6">Ion transport domain-containing protein</fullName>
    </recommendedName>
</protein>
<dbReference type="GO" id="GO:0006814">
    <property type="term" value="P:sodium ion transport"/>
    <property type="evidence" value="ECO:0007669"/>
    <property type="project" value="TreeGrafter"/>
</dbReference>
<reference evidence="7" key="2">
    <citation type="submission" date="2024-06" db="UniProtKB">
        <authorList>
            <consortium name="EnsemblMetazoa"/>
        </authorList>
    </citation>
    <scope>IDENTIFICATION</scope>
</reference>
<keyword evidence="3 5" id="KW-1133">Transmembrane helix</keyword>
<feature type="domain" description="Ion transport" evidence="6">
    <location>
        <begin position="1"/>
        <end position="88"/>
    </location>
</feature>
<evidence type="ECO:0000256" key="4">
    <source>
        <dbReference type="ARBA" id="ARBA00023136"/>
    </source>
</evidence>
<sequence>MFIFALIGYYLFGYETNGDETNWGNLGRSLLTLFTYMTVDGWLPIQKELTAHGFVGSEIFTVIFIFLGHYIFTNLFVGVLIANIHLTTTKFKAQKMTEKRALIQSKKKAVIDKQHKDVMEMLKKQRENNYMTLNEMTKEFEKSLRHDDFTYTTDLCTTVTWIETMLASLKHLENSKHKCHQIQFEIAEVLAEMKGT</sequence>
<evidence type="ECO:0000256" key="1">
    <source>
        <dbReference type="ARBA" id="ARBA00004141"/>
    </source>
</evidence>
<dbReference type="PANTHER" id="PTHR47131">
    <property type="entry name" value="CATION CHANNEL SPERM-ASSOCIATED PROTEIN 3"/>
    <property type="match status" value="1"/>
</dbReference>
<comment type="subcellular location">
    <subcellularLocation>
        <location evidence="1">Membrane</location>
        <topology evidence="1">Multi-pass membrane protein</topology>
    </subcellularLocation>
</comment>
<proteinExistence type="predicted"/>
<organism evidence="7 8">
    <name type="scientific">Amphimedon queenslandica</name>
    <name type="common">Sponge</name>
    <dbReference type="NCBI Taxonomy" id="400682"/>
    <lineage>
        <taxon>Eukaryota</taxon>
        <taxon>Metazoa</taxon>
        <taxon>Porifera</taxon>
        <taxon>Demospongiae</taxon>
        <taxon>Heteroscleromorpha</taxon>
        <taxon>Haplosclerida</taxon>
        <taxon>Niphatidae</taxon>
        <taxon>Amphimedon</taxon>
    </lineage>
</organism>
<keyword evidence="8" id="KW-1185">Reference proteome</keyword>
<evidence type="ECO:0000256" key="5">
    <source>
        <dbReference type="SAM" id="Phobius"/>
    </source>
</evidence>
<dbReference type="AlphaFoldDB" id="A0AAN0JA64"/>
<dbReference type="EnsemblMetazoa" id="XM_019998083.1">
    <property type="protein sequence ID" value="XP_019853642.1"/>
    <property type="gene ID" value="LOC100634777"/>
</dbReference>
<keyword evidence="4 5" id="KW-0472">Membrane</keyword>
<evidence type="ECO:0000256" key="2">
    <source>
        <dbReference type="ARBA" id="ARBA00022692"/>
    </source>
</evidence>
<accession>A0AAN0JA64</accession>
<dbReference type="GO" id="GO:0005245">
    <property type="term" value="F:voltage-gated calcium channel activity"/>
    <property type="evidence" value="ECO:0007669"/>
    <property type="project" value="TreeGrafter"/>
</dbReference>
<evidence type="ECO:0000256" key="3">
    <source>
        <dbReference type="ARBA" id="ARBA00022989"/>
    </source>
</evidence>
<evidence type="ECO:0000313" key="8">
    <source>
        <dbReference type="Proteomes" id="UP000007879"/>
    </source>
</evidence>
<dbReference type="GO" id="GO:0048240">
    <property type="term" value="P:sperm capacitation"/>
    <property type="evidence" value="ECO:0007669"/>
    <property type="project" value="TreeGrafter"/>
</dbReference>
<keyword evidence="2 5" id="KW-0812">Transmembrane</keyword>
<dbReference type="InterPro" id="IPR005821">
    <property type="entry name" value="Ion_trans_dom"/>
</dbReference>
<dbReference type="GO" id="GO:0030317">
    <property type="term" value="P:flagellated sperm motility"/>
    <property type="evidence" value="ECO:0007669"/>
    <property type="project" value="TreeGrafter"/>
</dbReference>
<dbReference type="Pfam" id="PF00520">
    <property type="entry name" value="Ion_trans"/>
    <property type="match status" value="1"/>
</dbReference>
<dbReference type="SUPFAM" id="SSF81324">
    <property type="entry name" value="Voltage-gated potassium channels"/>
    <property type="match status" value="1"/>
</dbReference>
<feature type="transmembrane region" description="Helical" evidence="5">
    <location>
        <begin position="59"/>
        <end position="86"/>
    </location>
</feature>
<dbReference type="GO" id="GO:0036128">
    <property type="term" value="C:CatSper complex"/>
    <property type="evidence" value="ECO:0007669"/>
    <property type="project" value="TreeGrafter"/>
</dbReference>
<dbReference type="Gene3D" id="1.10.287.70">
    <property type="match status" value="1"/>
</dbReference>
<dbReference type="GeneID" id="100634777"/>
<dbReference type="GO" id="GO:0001669">
    <property type="term" value="C:acrosomal vesicle"/>
    <property type="evidence" value="ECO:0007669"/>
    <property type="project" value="TreeGrafter"/>
</dbReference>